<feature type="non-terminal residue" evidence="1">
    <location>
        <position position="1"/>
    </location>
</feature>
<name>A0ABT0BK67_9SPHN</name>
<dbReference type="RefSeq" id="WP_243917222.1">
    <property type="nucleotide sequence ID" value="NZ_JALHLG010000002.1"/>
</dbReference>
<organism evidence="1 2">
    <name type="scientific">Novosphingobium beihaiensis</name>
    <dbReference type="NCBI Taxonomy" id="2930389"/>
    <lineage>
        <taxon>Bacteria</taxon>
        <taxon>Pseudomonadati</taxon>
        <taxon>Pseudomonadota</taxon>
        <taxon>Alphaproteobacteria</taxon>
        <taxon>Sphingomonadales</taxon>
        <taxon>Sphingomonadaceae</taxon>
        <taxon>Novosphingobium</taxon>
    </lineage>
</organism>
<comment type="caution">
    <text evidence="1">The sequence shown here is derived from an EMBL/GenBank/DDBJ whole genome shotgun (WGS) entry which is preliminary data.</text>
</comment>
<evidence type="ECO:0000313" key="2">
    <source>
        <dbReference type="Proteomes" id="UP001202281"/>
    </source>
</evidence>
<keyword evidence="2" id="KW-1185">Reference proteome</keyword>
<sequence length="123" mass="13088">ISSTLARMLSERETEKANIEARLAHATPSRPAAQVFPHLELVRQFAQKVSALRETLSDEAVRTEASELMDNLIESVTIYPDAANGPEAEVIANVADLAAWALNDNAALKGGRVSSSSGCGGRI</sequence>
<proteinExistence type="predicted"/>
<reference evidence="1 2" key="1">
    <citation type="submission" date="2022-04" db="EMBL/GenBank/DDBJ databases">
        <title>Identification of a novel bacterium isolated from mangrove sediments.</title>
        <authorList>
            <person name="Pan X."/>
        </authorList>
    </citation>
    <scope>NUCLEOTIDE SEQUENCE [LARGE SCALE GENOMIC DNA]</scope>
    <source>
        <strain evidence="1 2">B2638</strain>
    </source>
</reference>
<dbReference type="EMBL" id="JALHLG010000002">
    <property type="protein sequence ID" value="MCJ2185439.1"/>
    <property type="molecule type" value="Genomic_DNA"/>
</dbReference>
<accession>A0ABT0BK67</accession>
<evidence type="ECO:0000313" key="1">
    <source>
        <dbReference type="EMBL" id="MCJ2185439.1"/>
    </source>
</evidence>
<protein>
    <submittedName>
        <fullName evidence="1">Uncharacterized protein</fullName>
    </submittedName>
</protein>
<dbReference type="Proteomes" id="UP001202281">
    <property type="component" value="Unassembled WGS sequence"/>
</dbReference>
<gene>
    <name evidence="1" type="ORF">MTR66_01260</name>
</gene>